<dbReference type="EMBL" id="CP131060">
    <property type="protein sequence ID" value="WNY25372.1"/>
    <property type="molecule type" value="Genomic_DNA"/>
</dbReference>
<keyword evidence="3" id="KW-1185">Reference proteome</keyword>
<organism evidence="2 3">
    <name type="scientific">Methanolapillus millepedarum</name>
    <dbReference type="NCBI Taxonomy" id="3028296"/>
    <lineage>
        <taxon>Archaea</taxon>
        <taxon>Methanobacteriati</taxon>
        <taxon>Methanobacteriota</taxon>
        <taxon>Stenosarchaea group</taxon>
        <taxon>Methanomicrobia</taxon>
        <taxon>Methanosarcinales</taxon>
        <taxon>Methanosarcinaceae</taxon>
        <taxon>Methanolapillus</taxon>
    </lineage>
</organism>
<gene>
    <name evidence="2" type="ORF">MsAc7_09220</name>
</gene>
<keyword evidence="1" id="KW-0472">Membrane</keyword>
<keyword evidence="1" id="KW-1133">Transmembrane helix</keyword>
<name>A0AA96ZVZ7_9EURY</name>
<feature type="transmembrane region" description="Helical" evidence="1">
    <location>
        <begin position="15"/>
        <end position="36"/>
    </location>
</feature>
<protein>
    <submittedName>
        <fullName evidence="2">Uncharacterized protein</fullName>
    </submittedName>
</protein>
<evidence type="ECO:0000313" key="3">
    <source>
        <dbReference type="Proteomes" id="UP001303587"/>
    </source>
</evidence>
<sequence length="278" mass="32232">MYLGMINVILKNKTYLILIMSAIAILSLSVIAIGYVSSIEDYNKMTPDEQEEYDFQMFKKAMSEIYHQDVNEDDYKRIRAGTFEMEKAYESDIEKYGKTSKEFSVAYCDHIFVGRVVNHKGNYQAQKNEDLNPYNLYDVEVIELIKGPALENKIELKQLGGYYTEEYLIKEIIGEENESNVSLELLDSFEKYGEGYYGFLESNDSLIEVGEVYLFITVTQLDGRCTIGYPDGRIHLENFDQNKPESFDEVILYQKIVDSGIKDFDRIRLPANEQIKEI</sequence>
<evidence type="ECO:0000256" key="1">
    <source>
        <dbReference type="SAM" id="Phobius"/>
    </source>
</evidence>
<evidence type="ECO:0000313" key="2">
    <source>
        <dbReference type="EMBL" id="WNY25372.1"/>
    </source>
</evidence>
<accession>A0AA96ZVZ7</accession>
<keyword evidence="1" id="KW-0812">Transmembrane</keyword>
<proteinExistence type="predicted"/>
<reference evidence="2 3" key="1">
    <citation type="submission" date="2023-07" db="EMBL/GenBank/DDBJ databases">
        <title>Closed genoem sequence of Methanosarcinaceae archaeon Ac7.</title>
        <authorList>
            <person name="Poehlein A."/>
            <person name="Protasov E."/>
            <person name="Platt K."/>
            <person name="Reeh H."/>
            <person name="Daniel R."/>
            <person name="Brune A."/>
        </authorList>
    </citation>
    <scope>NUCLEOTIDE SEQUENCE [LARGE SCALE GENOMIC DNA]</scope>
    <source>
        <strain evidence="2 3">Ac7</strain>
    </source>
</reference>
<dbReference type="Proteomes" id="UP001303587">
    <property type="component" value="Chromosome"/>
</dbReference>
<dbReference type="AlphaFoldDB" id="A0AA96ZVZ7"/>